<evidence type="ECO:0000256" key="1">
    <source>
        <dbReference type="SAM" id="MobiDB-lite"/>
    </source>
</evidence>
<evidence type="ECO:0000313" key="2">
    <source>
        <dbReference type="EMBL" id="MCI22285.1"/>
    </source>
</evidence>
<organism evidence="2 3">
    <name type="scientific">Trifolium medium</name>
    <dbReference type="NCBI Taxonomy" id="97028"/>
    <lineage>
        <taxon>Eukaryota</taxon>
        <taxon>Viridiplantae</taxon>
        <taxon>Streptophyta</taxon>
        <taxon>Embryophyta</taxon>
        <taxon>Tracheophyta</taxon>
        <taxon>Spermatophyta</taxon>
        <taxon>Magnoliopsida</taxon>
        <taxon>eudicotyledons</taxon>
        <taxon>Gunneridae</taxon>
        <taxon>Pentapetalae</taxon>
        <taxon>rosids</taxon>
        <taxon>fabids</taxon>
        <taxon>Fabales</taxon>
        <taxon>Fabaceae</taxon>
        <taxon>Papilionoideae</taxon>
        <taxon>50 kb inversion clade</taxon>
        <taxon>NPAAA clade</taxon>
        <taxon>Hologalegina</taxon>
        <taxon>IRL clade</taxon>
        <taxon>Trifolieae</taxon>
        <taxon>Trifolium</taxon>
    </lineage>
</organism>
<feature type="region of interest" description="Disordered" evidence="1">
    <location>
        <begin position="43"/>
        <end position="78"/>
    </location>
</feature>
<evidence type="ECO:0000313" key="3">
    <source>
        <dbReference type="Proteomes" id="UP000265520"/>
    </source>
</evidence>
<dbReference type="EMBL" id="LXQA010129664">
    <property type="protein sequence ID" value="MCI22285.1"/>
    <property type="molecule type" value="Genomic_DNA"/>
</dbReference>
<feature type="non-terminal residue" evidence="2">
    <location>
        <position position="148"/>
    </location>
</feature>
<keyword evidence="3" id="KW-1185">Reference proteome</keyword>
<comment type="caution">
    <text evidence="2">The sequence shown here is derived from an EMBL/GenBank/DDBJ whole genome shotgun (WGS) entry which is preliminary data.</text>
</comment>
<name>A0A392QG57_9FABA</name>
<protein>
    <submittedName>
        <fullName evidence="2">Uncharacterized protein</fullName>
    </submittedName>
</protein>
<proteinExistence type="predicted"/>
<dbReference type="AlphaFoldDB" id="A0A392QG57"/>
<dbReference type="Proteomes" id="UP000265520">
    <property type="component" value="Unassembled WGS sequence"/>
</dbReference>
<sequence length="148" mass="16623">MHEVFEKIRLKNSFAPSKIVITSKPLNSVCFGNYRVRARVASFDRNDTMEGRRPRKEQQEKKVNETEGNSSGQVKEGVEGVEGVRVGDVLVWLGGQKKHEGNAGAPSKRVGEPCVNVTQHAEKESLPDARVYVRKYKPAMEDVKWAQN</sequence>
<accession>A0A392QG57</accession>
<feature type="compositionally biased region" description="Basic and acidic residues" evidence="1">
    <location>
        <begin position="43"/>
        <end position="65"/>
    </location>
</feature>
<reference evidence="2 3" key="1">
    <citation type="journal article" date="2018" name="Front. Plant Sci.">
        <title>Red Clover (Trifolium pratense) and Zigzag Clover (T. medium) - A Picture of Genomic Similarities and Differences.</title>
        <authorList>
            <person name="Dluhosova J."/>
            <person name="Istvanek J."/>
            <person name="Nedelnik J."/>
            <person name="Repkova J."/>
        </authorList>
    </citation>
    <scope>NUCLEOTIDE SEQUENCE [LARGE SCALE GENOMIC DNA]</scope>
    <source>
        <strain evidence="3">cv. 10/8</strain>
        <tissue evidence="2">Leaf</tissue>
    </source>
</reference>